<feature type="region of interest" description="Disordered" evidence="2">
    <location>
        <begin position="556"/>
        <end position="654"/>
    </location>
</feature>
<gene>
    <name evidence="3" type="ORF">ANN_14533</name>
</gene>
<dbReference type="EMBL" id="JAJSOF020000019">
    <property type="protein sequence ID" value="KAJ4438586.1"/>
    <property type="molecule type" value="Genomic_DNA"/>
</dbReference>
<evidence type="ECO:0000313" key="4">
    <source>
        <dbReference type="Proteomes" id="UP001148838"/>
    </source>
</evidence>
<protein>
    <submittedName>
        <fullName evidence="3">Uncharacterized protein</fullName>
    </submittedName>
</protein>
<sequence length="808" mass="90106">MRSEDIRKELKTTNMFEEIHTYQQQWYMHVQRMPPDRFHGKHVFINPKADEILVGHKQDGLRNSGPAFRAIHQHSRNCVELSHQLNIRSVSKPRPAVRVVPPISGGEDQGTFRKNKVFPNRKVNVRCDQKEKTVKGLQTDAKMQISGLGRGPNVSILHLRSTSEPWETTTTSSLGSRPPSRSSVVSSIPTLQVKYSGSSTQQSRNTNYASLPSARRRDAGPAALFIAGNVVSSVDRGGANNGTCSRELSPVRWCDREVDGVYLGRSGWVQVQQRSLDENRRANYGILPPTVTTSAAPAVASTLPSRRGIKLSDYHCSNSEPGKFPELNKTEEQQRPAFLPLPIGITKGREFEHRISSRSASPSPQDHAISGDPMSPPSITPIISPPPAFQDPSRRYQTAPRLRNNTGKPPFLPRSNAIVDSDIVSPPPSPPPPINWSTLPSPRTTMVPGSIRARRLTPSPVGTPQQPPLRIPQTKSLEDTTASGTRRSQFQKYDSSSSSSSSFGFRSLDSSMNTRAAMPRLSETDSSIGGYEDGDEDENRESSHNLSAFSSITVINSSPDTPAAGAGLQPKDRSLVNGDKISPSSMRHRDGIRLHHQNQRTDHRSHPLRRSPGSEGNNKKLVSNDSSSSSSSSSSSCTGRTGSSQAFRRSVSHSIAKQQQQQQLQQQQLQQQQLQQQQLQQQQLQQQQLQQQQLQQQQQQQKQQQQQVQQTLIRMPEPAPHGYHTWDGRNRVRRSRSLQLPETKSPGALSPSSHSHTDCQYLLVKQHPHHYYQQPTEPHRVVVKIGGEPAERPRRPFIHNRTYSRCQY</sequence>
<feature type="compositionally biased region" description="Polar residues" evidence="2">
    <location>
        <begin position="473"/>
        <end position="493"/>
    </location>
</feature>
<evidence type="ECO:0000256" key="2">
    <source>
        <dbReference type="SAM" id="MobiDB-lite"/>
    </source>
</evidence>
<reference evidence="3 4" key="1">
    <citation type="journal article" date="2022" name="Allergy">
        <title>Genome assembly and annotation of Periplaneta americana reveal a comprehensive cockroach allergen profile.</title>
        <authorList>
            <person name="Wang L."/>
            <person name="Xiong Q."/>
            <person name="Saelim N."/>
            <person name="Wang L."/>
            <person name="Nong W."/>
            <person name="Wan A.T."/>
            <person name="Shi M."/>
            <person name="Liu X."/>
            <person name="Cao Q."/>
            <person name="Hui J.H.L."/>
            <person name="Sookrung N."/>
            <person name="Leung T.F."/>
            <person name="Tungtrongchitr A."/>
            <person name="Tsui S.K.W."/>
        </authorList>
    </citation>
    <scope>NUCLEOTIDE SEQUENCE [LARGE SCALE GENOMIC DNA]</scope>
    <source>
        <strain evidence="3">PWHHKU_190912</strain>
    </source>
</reference>
<dbReference type="PANTHER" id="PTHR13270">
    <property type="entry name" value="PROTEIN C20ORF116-RELATED"/>
    <property type="match status" value="1"/>
</dbReference>
<feature type="coiled-coil region" evidence="1">
    <location>
        <begin position="655"/>
        <end position="714"/>
    </location>
</feature>
<proteinExistence type="predicted"/>
<comment type="caution">
    <text evidence="3">The sequence shown here is derived from an EMBL/GenBank/DDBJ whole genome shotgun (WGS) entry which is preliminary data.</text>
</comment>
<feature type="compositionally biased region" description="Pro residues" evidence="2">
    <location>
        <begin position="425"/>
        <end position="434"/>
    </location>
</feature>
<feature type="region of interest" description="Disordered" evidence="2">
    <location>
        <begin position="352"/>
        <end position="543"/>
    </location>
</feature>
<name>A0ABQ8SXY1_PERAM</name>
<accession>A0ABQ8SXY1</accession>
<feature type="compositionally biased region" description="Low complexity" evidence="2">
    <location>
        <begin position="626"/>
        <end position="636"/>
    </location>
</feature>
<feature type="region of interest" description="Disordered" evidence="2">
    <location>
        <begin position="162"/>
        <end position="188"/>
    </location>
</feature>
<evidence type="ECO:0000313" key="3">
    <source>
        <dbReference type="EMBL" id="KAJ4438586.1"/>
    </source>
</evidence>
<feature type="compositionally biased region" description="Low complexity" evidence="2">
    <location>
        <begin position="494"/>
        <end position="511"/>
    </location>
</feature>
<dbReference type="PANTHER" id="PTHR13270:SF14">
    <property type="entry name" value="SEX DETERMINATION AND DOSAGE COMPENSATION PROTEIN SDC-2"/>
    <property type="match status" value="1"/>
</dbReference>
<feature type="compositionally biased region" description="Pro residues" evidence="2">
    <location>
        <begin position="374"/>
        <end position="389"/>
    </location>
</feature>
<dbReference type="Proteomes" id="UP001148838">
    <property type="component" value="Unassembled WGS sequence"/>
</dbReference>
<organism evidence="3 4">
    <name type="scientific">Periplaneta americana</name>
    <name type="common">American cockroach</name>
    <name type="synonym">Blatta americana</name>
    <dbReference type="NCBI Taxonomy" id="6978"/>
    <lineage>
        <taxon>Eukaryota</taxon>
        <taxon>Metazoa</taxon>
        <taxon>Ecdysozoa</taxon>
        <taxon>Arthropoda</taxon>
        <taxon>Hexapoda</taxon>
        <taxon>Insecta</taxon>
        <taxon>Pterygota</taxon>
        <taxon>Neoptera</taxon>
        <taxon>Polyneoptera</taxon>
        <taxon>Dictyoptera</taxon>
        <taxon>Blattodea</taxon>
        <taxon>Blattoidea</taxon>
        <taxon>Blattidae</taxon>
        <taxon>Blattinae</taxon>
        <taxon>Periplaneta</taxon>
    </lineage>
</organism>
<feature type="compositionally biased region" description="Basic and acidic residues" evidence="2">
    <location>
        <begin position="587"/>
        <end position="605"/>
    </location>
</feature>
<feature type="compositionally biased region" description="Polar residues" evidence="2">
    <location>
        <begin position="614"/>
        <end position="625"/>
    </location>
</feature>
<feature type="region of interest" description="Disordered" evidence="2">
    <location>
        <begin position="311"/>
        <end position="335"/>
    </location>
</feature>
<keyword evidence="4" id="KW-1185">Reference proteome</keyword>
<keyword evidence="1" id="KW-0175">Coiled coil</keyword>
<feature type="compositionally biased region" description="Polar residues" evidence="2">
    <location>
        <begin position="637"/>
        <end position="654"/>
    </location>
</feature>
<evidence type="ECO:0000256" key="1">
    <source>
        <dbReference type="SAM" id="Coils"/>
    </source>
</evidence>